<dbReference type="AlphaFoldDB" id="A0A016AYS6"/>
<sequence length="60" mass="7267">MAYDYYYQKQKKMYVIALSLALLFQPLIKLPLGRDIWNFVDIVTAIFLIYLFLRKNKFIT</sequence>
<evidence type="ECO:0000313" key="3">
    <source>
        <dbReference type="Proteomes" id="UP000020938"/>
    </source>
</evidence>
<reference evidence="2 3" key="1">
    <citation type="submission" date="2014-02" db="EMBL/GenBank/DDBJ databases">
        <authorList>
            <person name="Sears C."/>
            <person name="Carroll K."/>
            <person name="Sack B.R."/>
            <person name="Qadri F."/>
            <person name="Myers L.L."/>
            <person name="Chung G.-T."/>
            <person name="Escheverria P."/>
            <person name="Fraser C.M."/>
            <person name="Sadzewicz L."/>
            <person name="Shefchek K.A."/>
            <person name="Tallon L."/>
            <person name="Das S.P."/>
            <person name="Daugherty S."/>
            <person name="Mongodin E.F."/>
        </authorList>
    </citation>
    <scope>NUCLEOTIDE SEQUENCE [LARGE SCALE GENOMIC DNA]</scope>
    <source>
        <strain evidence="2 3">3976T8</strain>
    </source>
</reference>
<protein>
    <submittedName>
        <fullName evidence="2">Putative membrane protein</fullName>
    </submittedName>
</protein>
<accession>A0A016AYS6</accession>
<evidence type="ECO:0000256" key="1">
    <source>
        <dbReference type="SAM" id="Phobius"/>
    </source>
</evidence>
<keyword evidence="1" id="KW-0472">Membrane</keyword>
<evidence type="ECO:0000313" key="2">
    <source>
        <dbReference type="EMBL" id="EXZ74248.1"/>
    </source>
</evidence>
<feature type="transmembrane region" description="Helical" evidence="1">
    <location>
        <begin position="36"/>
        <end position="53"/>
    </location>
</feature>
<organism evidence="2 3">
    <name type="scientific">Bacteroides fragilis str. 3976T8</name>
    <dbReference type="NCBI Taxonomy" id="1339314"/>
    <lineage>
        <taxon>Bacteria</taxon>
        <taxon>Pseudomonadati</taxon>
        <taxon>Bacteroidota</taxon>
        <taxon>Bacteroidia</taxon>
        <taxon>Bacteroidales</taxon>
        <taxon>Bacteroidaceae</taxon>
        <taxon>Bacteroides</taxon>
    </lineage>
</organism>
<keyword evidence="1" id="KW-0812">Transmembrane</keyword>
<keyword evidence="1" id="KW-1133">Transmembrane helix</keyword>
<dbReference type="EMBL" id="JGDS01000044">
    <property type="protein sequence ID" value="EXZ74248.1"/>
    <property type="molecule type" value="Genomic_DNA"/>
</dbReference>
<dbReference type="Proteomes" id="UP000020938">
    <property type="component" value="Unassembled WGS sequence"/>
</dbReference>
<dbReference type="InterPro" id="IPR046548">
    <property type="entry name" value="DUF6804"/>
</dbReference>
<feature type="transmembrane region" description="Helical" evidence="1">
    <location>
        <begin position="12"/>
        <end position="30"/>
    </location>
</feature>
<dbReference type="Pfam" id="PF20619">
    <property type="entry name" value="DUF6804"/>
    <property type="match status" value="1"/>
</dbReference>
<dbReference type="PATRIC" id="fig|1339314.3.peg.1611"/>
<gene>
    <name evidence="2" type="ORF">M123_1390</name>
</gene>
<name>A0A016AYS6_BACFG</name>
<comment type="caution">
    <text evidence="2">The sequence shown here is derived from an EMBL/GenBank/DDBJ whole genome shotgun (WGS) entry which is preliminary data.</text>
</comment>
<proteinExistence type="predicted"/>